<evidence type="ECO:0000313" key="2">
    <source>
        <dbReference type="Proteomes" id="UP001480082"/>
    </source>
</evidence>
<sequence length="79" mass="8867">MSAIRDLALRRRSLGLEGIDLLLGQGFGHVAHIQSGHFLGHELTWQRLNDDEWIIEIKALKVNEIQGVPGTLVIEVCRL</sequence>
<evidence type="ECO:0000313" key="1">
    <source>
        <dbReference type="EMBL" id="MER9285440.1"/>
    </source>
</evidence>
<dbReference type="EMBL" id="JAMYRI010000008">
    <property type="protein sequence ID" value="MER9285440.1"/>
    <property type="molecule type" value="Genomic_DNA"/>
</dbReference>
<protein>
    <submittedName>
        <fullName evidence="1">Uncharacterized protein</fullName>
    </submittedName>
</protein>
<name>A0ACC6T1N6_9HYPH</name>
<organism evidence="1 2">
    <name type="scientific">Mesorhizobium australicum</name>
    <dbReference type="NCBI Taxonomy" id="536018"/>
    <lineage>
        <taxon>Bacteria</taxon>
        <taxon>Pseudomonadati</taxon>
        <taxon>Pseudomonadota</taxon>
        <taxon>Alphaproteobacteria</taxon>
        <taxon>Hyphomicrobiales</taxon>
        <taxon>Phyllobacteriaceae</taxon>
        <taxon>Mesorhizobium</taxon>
    </lineage>
</organism>
<accession>A0ACC6T1N6</accession>
<gene>
    <name evidence="1" type="ORF">NKI81_15925</name>
</gene>
<keyword evidence="2" id="KW-1185">Reference proteome</keyword>
<reference evidence="1 2" key="1">
    <citation type="journal article" date="2024" name="Proc. Natl. Acad. Sci. U.S.A.">
        <title>The evolutionary genomics of adaptation to stress in wild rhizobium bacteria.</title>
        <authorList>
            <person name="Kehlet-Delgado H."/>
            <person name="Montoya A.P."/>
            <person name="Jensen K.T."/>
            <person name="Wendlandt C.E."/>
            <person name="Dexheimer C."/>
            <person name="Roberts M."/>
            <person name="Torres Martinez L."/>
            <person name="Friesen M.L."/>
            <person name="Griffitts J.S."/>
            <person name="Porter S.S."/>
        </authorList>
    </citation>
    <scope>NUCLEOTIDE SEQUENCE [LARGE SCALE GENOMIC DNA]</scope>
    <source>
        <strain evidence="1 2">M0468</strain>
    </source>
</reference>
<dbReference type="Proteomes" id="UP001480082">
    <property type="component" value="Unassembled WGS sequence"/>
</dbReference>
<proteinExistence type="predicted"/>
<comment type="caution">
    <text evidence="1">The sequence shown here is derived from an EMBL/GenBank/DDBJ whole genome shotgun (WGS) entry which is preliminary data.</text>
</comment>